<accession>A0A9P7N4T8</accession>
<evidence type="ECO:0000256" key="1">
    <source>
        <dbReference type="SAM" id="MobiDB-lite"/>
    </source>
</evidence>
<proteinExistence type="predicted"/>
<name>A0A9P7N4T8_9HYPO</name>
<keyword evidence="3" id="KW-1185">Reference proteome</keyword>
<comment type="caution">
    <text evidence="2">The sequence shown here is derived from an EMBL/GenBank/DDBJ whole genome shotgun (WGS) entry which is preliminary data.</text>
</comment>
<feature type="compositionally biased region" description="Basic and acidic residues" evidence="1">
    <location>
        <begin position="23"/>
        <end position="32"/>
    </location>
</feature>
<gene>
    <name evidence="2" type="ORF">E4U43_004419</name>
</gene>
<feature type="compositionally biased region" description="Basic and acidic residues" evidence="1">
    <location>
        <begin position="53"/>
        <end position="85"/>
    </location>
</feature>
<feature type="region of interest" description="Disordered" evidence="1">
    <location>
        <begin position="20"/>
        <end position="85"/>
    </location>
</feature>
<protein>
    <submittedName>
        <fullName evidence="2">Uncharacterized protein</fullName>
    </submittedName>
</protein>
<evidence type="ECO:0000313" key="3">
    <source>
        <dbReference type="Proteomes" id="UP000748025"/>
    </source>
</evidence>
<dbReference type="AlphaFoldDB" id="A0A9P7N4T8"/>
<evidence type="ECO:0000313" key="2">
    <source>
        <dbReference type="EMBL" id="KAG5989856.1"/>
    </source>
</evidence>
<reference evidence="2" key="1">
    <citation type="journal article" date="2020" name="bioRxiv">
        <title>Whole genome comparisons of ergot fungi reveals the divergence and evolution of species within the genus Claviceps are the result of varying mechanisms driving genome evolution and host range expansion.</title>
        <authorList>
            <person name="Wyka S.A."/>
            <person name="Mondo S.J."/>
            <person name="Liu M."/>
            <person name="Dettman J."/>
            <person name="Nalam V."/>
            <person name="Broders K.D."/>
        </authorList>
    </citation>
    <scope>NUCLEOTIDE SEQUENCE</scope>
    <source>
        <strain evidence="2">CCC 602</strain>
    </source>
</reference>
<sequence length="146" mass="15452">MQYGLSVLCGETAHRATTYHDQLAMEKKEGSREMVTQRGGGSGSSSSSSSSSKADRDENKRQQAAESGGRKAEGGRREAGGRTEAYRVACRMRSAVVGGDAAGGLWRPGQEEGLSGAHSGSLGLSRARWEEGRWNSGMETSGLVRL</sequence>
<dbReference type="EMBL" id="SRPW01002876">
    <property type="protein sequence ID" value="KAG5989856.1"/>
    <property type="molecule type" value="Genomic_DNA"/>
</dbReference>
<dbReference type="Proteomes" id="UP000748025">
    <property type="component" value="Unassembled WGS sequence"/>
</dbReference>
<feature type="region of interest" description="Disordered" evidence="1">
    <location>
        <begin position="102"/>
        <end position="121"/>
    </location>
</feature>
<organism evidence="2 3">
    <name type="scientific">Claviceps pusilla</name>
    <dbReference type="NCBI Taxonomy" id="123648"/>
    <lineage>
        <taxon>Eukaryota</taxon>
        <taxon>Fungi</taxon>
        <taxon>Dikarya</taxon>
        <taxon>Ascomycota</taxon>
        <taxon>Pezizomycotina</taxon>
        <taxon>Sordariomycetes</taxon>
        <taxon>Hypocreomycetidae</taxon>
        <taxon>Hypocreales</taxon>
        <taxon>Clavicipitaceae</taxon>
        <taxon>Claviceps</taxon>
    </lineage>
</organism>